<evidence type="ECO:0000313" key="1">
    <source>
        <dbReference type="EMBL" id="RXI04863.1"/>
    </source>
</evidence>
<evidence type="ECO:0000313" key="2">
    <source>
        <dbReference type="Proteomes" id="UP000290289"/>
    </source>
</evidence>
<name>A0A498KH95_MALDO</name>
<organism evidence="1 2">
    <name type="scientific">Malus domestica</name>
    <name type="common">Apple</name>
    <name type="synonym">Pyrus malus</name>
    <dbReference type="NCBI Taxonomy" id="3750"/>
    <lineage>
        <taxon>Eukaryota</taxon>
        <taxon>Viridiplantae</taxon>
        <taxon>Streptophyta</taxon>
        <taxon>Embryophyta</taxon>
        <taxon>Tracheophyta</taxon>
        <taxon>Spermatophyta</taxon>
        <taxon>Magnoliopsida</taxon>
        <taxon>eudicotyledons</taxon>
        <taxon>Gunneridae</taxon>
        <taxon>Pentapetalae</taxon>
        <taxon>rosids</taxon>
        <taxon>fabids</taxon>
        <taxon>Rosales</taxon>
        <taxon>Rosaceae</taxon>
        <taxon>Amygdaloideae</taxon>
        <taxon>Maleae</taxon>
        <taxon>Malus</taxon>
    </lineage>
</organism>
<protein>
    <submittedName>
        <fullName evidence="1">Uncharacterized protein</fullName>
    </submittedName>
</protein>
<accession>A0A498KH95</accession>
<sequence>MCKIPTAYSDLCLHYSNCARIWFQQWLTHFPRPNQSTPKEISPKHSYCDCDAAHSADPDNQWRFPPSNRTETVMPRIAPTLIIDGVSPIYMKVCLSLEDIQESPLAKEPVRLANLKMRVKDLEDVVSRFKESKVQVTSA</sequence>
<reference evidence="1 2" key="1">
    <citation type="submission" date="2018-10" db="EMBL/GenBank/DDBJ databases">
        <title>A high-quality apple genome assembly.</title>
        <authorList>
            <person name="Hu J."/>
        </authorList>
    </citation>
    <scope>NUCLEOTIDE SEQUENCE [LARGE SCALE GENOMIC DNA]</scope>
    <source>
        <strain evidence="2">cv. HFTH1</strain>
        <tissue evidence="1">Young leaf</tissue>
    </source>
</reference>
<proteinExistence type="predicted"/>
<dbReference type="AlphaFoldDB" id="A0A498KH95"/>
<gene>
    <name evidence="1" type="ORF">DVH24_039137</name>
</gene>
<keyword evidence="2" id="KW-1185">Reference proteome</keyword>
<comment type="caution">
    <text evidence="1">The sequence shown here is derived from an EMBL/GenBank/DDBJ whole genome shotgun (WGS) entry which is preliminary data.</text>
</comment>
<dbReference type="EMBL" id="RDQH01000329">
    <property type="protein sequence ID" value="RXI04863.1"/>
    <property type="molecule type" value="Genomic_DNA"/>
</dbReference>
<dbReference type="Proteomes" id="UP000290289">
    <property type="component" value="Chromosome 3"/>
</dbReference>